<protein>
    <submittedName>
        <fullName evidence="2">Uncharacterized protein</fullName>
    </submittedName>
</protein>
<dbReference type="Proteomes" id="UP001159641">
    <property type="component" value="Unassembled WGS sequence"/>
</dbReference>
<dbReference type="EMBL" id="JAIQCJ010002152">
    <property type="protein sequence ID" value="KAJ8780939.1"/>
    <property type="molecule type" value="Genomic_DNA"/>
</dbReference>
<gene>
    <name evidence="2" type="ORF">J1605_000982</name>
</gene>
<name>A0AB34GNA7_ESCRO</name>
<feature type="compositionally biased region" description="Low complexity" evidence="1">
    <location>
        <begin position="126"/>
        <end position="136"/>
    </location>
</feature>
<evidence type="ECO:0000256" key="1">
    <source>
        <dbReference type="SAM" id="MobiDB-lite"/>
    </source>
</evidence>
<feature type="region of interest" description="Disordered" evidence="1">
    <location>
        <begin position="1"/>
        <end position="148"/>
    </location>
</feature>
<keyword evidence="3" id="KW-1185">Reference proteome</keyword>
<dbReference type="AlphaFoldDB" id="A0AB34GNA7"/>
<sequence>MQVKCERAASLPPRPQGRTRRAGPLPAGYWAPRAPAGPSTPGACAARARRRWGVGGGAEPRGAGRARATPTASLYRTLLAPRPRRSLPRASRAWRLGSGQRAPNRLYSGGRSRRLPKRGPSRRPVSRVARPAVPASPCLPACGGHASR</sequence>
<comment type="caution">
    <text evidence="2">The sequence shown here is derived from an EMBL/GenBank/DDBJ whole genome shotgun (WGS) entry which is preliminary data.</text>
</comment>
<reference evidence="2 3" key="1">
    <citation type="submission" date="2022-11" db="EMBL/GenBank/DDBJ databases">
        <title>Whole genome sequence of Eschrichtius robustus ER-17-0199.</title>
        <authorList>
            <person name="Bruniche-Olsen A."/>
            <person name="Black A.N."/>
            <person name="Fields C.J."/>
            <person name="Walden K."/>
            <person name="Dewoody J.A."/>
        </authorList>
    </citation>
    <scope>NUCLEOTIDE SEQUENCE [LARGE SCALE GENOMIC DNA]</scope>
    <source>
        <strain evidence="2">ER-17-0199</strain>
        <tissue evidence="2">Blubber</tissue>
    </source>
</reference>
<evidence type="ECO:0000313" key="3">
    <source>
        <dbReference type="Proteomes" id="UP001159641"/>
    </source>
</evidence>
<evidence type="ECO:0000313" key="2">
    <source>
        <dbReference type="EMBL" id="KAJ8780939.1"/>
    </source>
</evidence>
<feature type="compositionally biased region" description="Basic residues" evidence="1">
    <location>
        <begin position="111"/>
        <end position="125"/>
    </location>
</feature>
<accession>A0AB34GNA7</accession>
<proteinExistence type="predicted"/>
<organism evidence="2 3">
    <name type="scientific">Eschrichtius robustus</name>
    <name type="common">California gray whale</name>
    <name type="synonym">Eschrichtius gibbosus</name>
    <dbReference type="NCBI Taxonomy" id="9764"/>
    <lineage>
        <taxon>Eukaryota</taxon>
        <taxon>Metazoa</taxon>
        <taxon>Chordata</taxon>
        <taxon>Craniata</taxon>
        <taxon>Vertebrata</taxon>
        <taxon>Euteleostomi</taxon>
        <taxon>Mammalia</taxon>
        <taxon>Eutheria</taxon>
        <taxon>Laurasiatheria</taxon>
        <taxon>Artiodactyla</taxon>
        <taxon>Whippomorpha</taxon>
        <taxon>Cetacea</taxon>
        <taxon>Mysticeti</taxon>
        <taxon>Eschrichtiidae</taxon>
        <taxon>Eschrichtius</taxon>
    </lineage>
</organism>